<gene>
    <name evidence="7" type="ORF">CVLEPA_LOCUS31881</name>
</gene>
<dbReference type="InterPro" id="IPR002504">
    <property type="entry name" value="NADK"/>
</dbReference>
<organism evidence="7 8">
    <name type="scientific">Clavelina lepadiformis</name>
    <name type="common">Light-bulb sea squirt</name>
    <name type="synonym">Ascidia lepadiformis</name>
    <dbReference type="NCBI Taxonomy" id="159417"/>
    <lineage>
        <taxon>Eukaryota</taxon>
        <taxon>Metazoa</taxon>
        <taxon>Chordata</taxon>
        <taxon>Tunicata</taxon>
        <taxon>Ascidiacea</taxon>
        <taxon>Aplousobranchia</taxon>
        <taxon>Clavelinidae</taxon>
        <taxon>Clavelina</taxon>
    </lineage>
</organism>
<evidence type="ECO:0000256" key="2">
    <source>
        <dbReference type="ARBA" id="ARBA00012120"/>
    </source>
</evidence>
<proteinExistence type="inferred from homology"/>
<dbReference type="PANTHER" id="PTHR20275:SF0">
    <property type="entry name" value="NAD KINASE"/>
    <property type="match status" value="1"/>
</dbReference>
<reference evidence="7 8" key="1">
    <citation type="submission" date="2024-02" db="EMBL/GenBank/DDBJ databases">
        <authorList>
            <person name="Daric V."/>
            <person name="Darras S."/>
        </authorList>
    </citation>
    <scope>NUCLEOTIDE SEQUENCE [LARGE SCALE GENOMIC DNA]</scope>
</reference>
<keyword evidence="4" id="KW-0418">Kinase</keyword>
<evidence type="ECO:0000256" key="3">
    <source>
        <dbReference type="ARBA" id="ARBA00022679"/>
    </source>
</evidence>
<comment type="similarity">
    <text evidence="1">Belongs to the NAD kinase family.</text>
</comment>
<dbReference type="EC" id="2.7.1.23" evidence="2"/>
<dbReference type="InterPro" id="IPR016064">
    <property type="entry name" value="NAD/diacylglycerol_kinase_sf"/>
</dbReference>
<dbReference type="Gene3D" id="2.60.200.30">
    <property type="entry name" value="Probable inorganic polyphosphate/atp-NAD kinase, domain 2"/>
    <property type="match status" value="1"/>
</dbReference>
<dbReference type="Pfam" id="PF20143">
    <property type="entry name" value="NAD_kinase_C"/>
    <property type="match status" value="1"/>
</dbReference>
<keyword evidence="5" id="KW-0521">NADP</keyword>
<dbReference type="Gene3D" id="3.40.50.10330">
    <property type="entry name" value="Probable inorganic polyphosphate/atp-NAD kinase, domain 1"/>
    <property type="match status" value="1"/>
</dbReference>
<dbReference type="EMBL" id="CAWYQH010000174">
    <property type="protein sequence ID" value="CAK8698438.1"/>
    <property type="molecule type" value="Genomic_DNA"/>
</dbReference>
<protein>
    <recommendedName>
        <fullName evidence="2">NAD(+) kinase</fullName>
        <ecNumber evidence="2">2.7.1.23</ecNumber>
    </recommendedName>
</protein>
<evidence type="ECO:0000256" key="6">
    <source>
        <dbReference type="ARBA" id="ARBA00023027"/>
    </source>
</evidence>
<comment type="caution">
    <text evidence="7">The sequence shown here is derived from an EMBL/GenBank/DDBJ whole genome shotgun (WGS) entry which is preliminary data.</text>
</comment>
<evidence type="ECO:0000256" key="1">
    <source>
        <dbReference type="ARBA" id="ARBA00010995"/>
    </source>
</evidence>
<accession>A0ABP0H374</accession>
<dbReference type="HAMAP" id="MF_00361">
    <property type="entry name" value="NAD_kinase"/>
    <property type="match status" value="1"/>
</dbReference>
<dbReference type="InterPro" id="IPR017438">
    <property type="entry name" value="ATP-NAD_kinase_N"/>
</dbReference>
<keyword evidence="3" id="KW-0808">Transferase</keyword>
<evidence type="ECO:0000313" key="8">
    <source>
        <dbReference type="Proteomes" id="UP001642483"/>
    </source>
</evidence>
<evidence type="ECO:0000256" key="5">
    <source>
        <dbReference type="ARBA" id="ARBA00022857"/>
    </source>
</evidence>
<name>A0ABP0H374_CLALP</name>
<evidence type="ECO:0000256" key="4">
    <source>
        <dbReference type="ARBA" id="ARBA00022777"/>
    </source>
</evidence>
<evidence type="ECO:0000313" key="7">
    <source>
        <dbReference type="EMBL" id="CAK8698438.1"/>
    </source>
</evidence>
<dbReference type="PANTHER" id="PTHR20275">
    <property type="entry name" value="NAD KINASE"/>
    <property type="match status" value="1"/>
</dbReference>
<dbReference type="InterPro" id="IPR017437">
    <property type="entry name" value="ATP-NAD_kinase_PpnK-typ_C"/>
</dbReference>
<keyword evidence="6" id="KW-0520">NAD</keyword>
<dbReference type="SUPFAM" id="SSF111331">
    <property type="entry name" value="NAD kinase/diacylglycerol kinase-like"/>
    <property type="match status" value="1"/>
</dbReference>
<keyword evidence="8" id="KW-1185">Reference proteome</keyword>
<sequence length="421" mass="46316">MNIYSPGKVFPLVMASKPATTLKGHKKACNGKKKFFKRGKSLLGPLPDLSFGPKALTRQDFARDYVLDPENQTLKWSRPPENILIIKKNDAAIIPAFIALANWLINDKSLNIFVEEAVLKEKLLKVNEDLKENYTKLKKYEHSNSTKNGCDTIDLIITIGGDGTLLYAASLFQSSMPPVIAFHCGSLGFLTVHELTSYKETISNVFLGNAGLMLRSRLRCMIQRKGEIEDVIHKSPSYNGIVDLTDINIKGNGESCHPSFLVLNEVVVNRGQSQFICNIDLYLEGRRITSVQGDGLIISTPTGSTGYAVAAGASMVHPNVPAIMVTPICPHSLSFRPIIVPPGAELKFALSENARGPASVSFDGKGTTEIFPGDYVTIRTSVHPAPCVCKNNPFDDWFDSLSRCLHWNSRQSQKQLDPIPD</sequence>
<dbReference type="Proteomes" id="UP001642483">
    <property type="component" value="Unassembled WGS sequence"/>
</dbReference>
<dbReference type="Pfam" id="PF01513">
    <property type="entry name" value="NAD_kinase"/>
    <property type="match status" value="1"/>
</dbReference>